<feature type="transmembrane region" description="Helical" evidence="1">
    <location>
        <begin position="99"/>
        <end position="117"/>
    </location>
</feature>
<evidence type="ECO:0000256" key="1">
    <source>
        <dbReference type="SAM" id="Phobius"/>
    </source>
</evidence>
<dbReference type="RefSeq" id="WP_316972882.1">
    <property type="nucleotide sequence ID" value="NZ_JAWIIJ010000003.1"/>
</dbReference>
<feature type="transmembrane region" description="Helical" evidence="1">
    <location>
        <begin position="56"/>
        <end position="79"/>
    </location>
</feature>
<name>A0ABU3VUS1_9GAMM</name>
<organism evidence="2 3">
    <name type="scientific">Marinobacter xestospongiae</name>
    <dbReference type="NCBI Taxonomy" id="994319"/>
    <lineage>
        <taxon>Bacteria</taxon>
        <taxon>Pseudomonadati</taxon>
        <taxon>Pseudomonadota</taxon>
        <taxon>Gammaproteobacteria</taxon>
        <taxon>Pseudomonadales</taxon>
        <taxon>Marinobacteraceae</taxon>
        <taxon>Marinobacter</taxon>
    </lineage>
</organism>
<dbReference type="EMBL" id="JAWIIJ010000003">
    <property type="protein sequence ID" value="MDV2078026.1"/>
    <property type="molecule type" value="Genomic_DNA"/>
</dbReference>
<protein>
    <recommendedName>
        <fullName evidence="4">LITAF domain-containing protein</fullName>
    </recommendedName>
</protein>
<keyword evidence="1" id="KW-0472">Membrane</keyword>
<reference evidence="2 3" key="1">
    <citation type="submission" date="2023-10" db="EMBL/GenBank/DDBJ databases">
        <title>Characteristics and mechanism of a salt-tolerant marine origin heterotrophic nitrifying- aerobic denitrifying bacteria Marinobacter xestospongiae HN1.</title>
        <authorList>
            <person name="Qi R."/>
        </authorList>
    </citation>
    <scope>NUCLEOTIDE SEQUENCE [LARGE SCALE GENOMIC DNA]</scope>
    <source>
        <strain evidence="2 3">HN1</strain>
    </source>
</reference>
<dbReference type="Proteomes" id="UP001269819">
    <property type="component" value="Unassembled WGS sequence"/>
</dbReference>
<keyword evidence="3" id="KW-1185">Reference proteome</keyword>
<keyword evidence="1" id="KW-0812">Transmembrane</keyword>
<comment type="caution">
    <text evidence="2">The sequence shown here is derived from an EMBL/GenBank/DDBJ whole genome shotgun (WGS) entry which is preliminary data.</text>
</comment>
<evidence type="ECO:0000313" key="3">
    <source>
        <dbReference type="Proteomes" id="UP001269819"/>
    </source>
</evidence>
<accession>A0ABU3VUS1</accession>
<proteinExistence type="predicted"/>
<gene>
    <name evidence="2" type="ORF">RYS15_04995</name>
</gene>
<evidence type="ECO:0000313" key="2">
    <source>
        <dbReference type="EMBL" id="MDV2078026.1"/>
    </source>
</evidence>
<feature type="transmembrane region" description="Helical" evidence="1">
    <location>
        <begin position="123"/>
        <end position="145"/>
    </location>
</feature>
<evidence type="ECO:0008006" key="4">
    <source>
        <dbReference type="Google" id="ProtNLM"/>
    </source>
</evidence>
<sequence>MSESIDQLSNPGQASYNLIEQSGNQLKIKDPAKLPSICIGCGSESDLVKVQDKLRYVNPIVMLWILLSPLALIIAYSVFRQDVNIEFERCRSCHNKKIIWSKISMILWLGFIGSIILRFQFDGVVGVFFGVIIFAFFLFALFASAMKDPGISVKTYSEPYFYLKGLKNSVASKIING</sequence>
<keyword evidence="1" id="KW-1133">Transmembrane helix</keyword>